<dbReference type="InterPro" id="IPR025392">
    <property type="entry name" value="DUF4124"/>
</dbReference>
<sequence>MTRLFLIFALSLFACAAQAQTVYKCVEAGKTSYADRPCAQGASRPLPPPPAGIPLGDTMGPQGGDARTLLELEKARIAREKAQEKEGRVQIRQAKAMQAQRKKCDKLRLRHKWAEEDLARTVRGPKHEAARLKLRRQAEALAVECPA</sequence>
<feature type="region of interest" description="Disordered" evidence="1">
    <location>
        <begin position="38"/>
        <end position="64"/>
    </location>
</feature>
<keyword evidence="5" id="KW-1185">Reference proteome</keyword>
<reference evidence="4 5" key="1">
    <citation type="submission" date="2022-08" db="EMBL/GenBank/DDBJ databases">
        <title>Reclassification of Massilia species as members of the genera Telluria, Duganella, Pseudoduganella, Mokoshia gen. nov. and Zemynaea gen. nov. using orthogonal and non-orthogonal genome-based approaches.</title>
        <authorList>
            <person name="Bowman J.P."/>
        </authorList>
    </citation>
    <scope>NUCLEOTIDE SEQUENCE [LARGE SCALE GENOMIC DNA]</scope>
    <source>
        <strain evidence="4 5">LMG 28164</strain>
    </source>
</reference>
<dbReference type="RefSeq" id="WP_258847620.1">
    <property type="nucleotide sequence ID" value="NZ_JANUGX010000032.1"/>
</dbReference>
<organism evidence="4 5">
    <name type="scientific">Massilia norwichensis</name>
    <dbReference type="NCBI Taxonomy" id="1442366"/>
    <lineage>
        <taxon>Bacteria</taxon>
        <taxon>Pseudomonadati</taxon>
        <taxon>Pseudomonadota</taxon>
        <taxon>Betaproteobacteria</taxon>
        <taxon>Burkholderiales</taxon>
        <taxon>Oxalobacteraceae</taxon>
        <taxon>Telluria group</taxon>
        <taxon>Massilia</taxon>
    </lineage>
</organism>
<feature type="chain" id="PRO_5045131148" evidence="2">
    <location>
        <begin position="20"/>
        <end position="147"/>
    </location>
</feature>
<comment type="caution">
    <text evidence="4">The sequence shown here is derived from an EMBL/GenBank/DDBJ whole genome shotgun (WGS) entry which is preliminary data.</text>
</comment>
<dbReference type="EMBL" id="JANUGX010000032">
    <property type="protein sequence ID" value="MCS0591856.1"/>
    <property type="molecule type" value="Genomic_DNA"/>
</dbReference>
<proteinExistence type="predicted"/>
<evidence type="ECO:0000256" key="1">
    <source>
        <dbReference type="SAM" id="MobiDB-lite"/>
    </source>
</evidence>
<dbReference type="Pfam" id="PF13511">
    <property type="entry name" value="DUF4124"/>
    <property type="match status" value="1"/>
</dbReference>
<protein>
    <submittedName>
        <fullName evidence="4">DUF4124 domain-containing protein</fullName>
    </submittedName>
</protein>
<accession>A0ABT2ACB7</accession>
<evidence type="ECO:0000313" key="4">
    <source>
        <dbReference type="EMBL" id="MCS0591856.1"/>
    </source>
</evidence>
<keyword evidence="2" id="KW-0732">Signal</keyword>
<evidence type="ECO:0000256" key="2">
    <source>
        <dbReference type="SAM" id="SignalP"/>
    </source>
</evidence>
<dbReference type="PROSITE" id="PS51257">
    <property type="entry name" value="PROKAR_LIPOPROTEIN"/>
    <property type="match status" value="1"/>
</dbReference>
<feature type="signal peptide" evidence="2">
    <location>
        <begin position="1"/>
        <end position="19"/>
    </location>
</feature>
<dbReference type="Proteomes" id="UP001205560">
    <property type="component" value="Unassembled WGS sequence"/>
</dbReference>
<evidence type="ECO:0000313" key="5">
    <source>
        <dbReference type="Proteomes" id="UP001205560"/>
    </source>
</evidence>
<gene>
    <name evidence="4" type="ORF">NX782_21940</name>
</gene>
<evidence type="ECO:0000259" key="3">
    <source>
        <dbReference type="Pfam" id="PF13511"/>
    </source>
</evidence>
<name>A0ABT2ACB7_9BURK</name>
<feature type="domain" description="DUF4124" evidence="3">
    <location>
        <begin position="9"/>
        <end position="43"/>
    </location>
</feature>